<sequence>MSAGRLMKKRNYQVKTKSPLPLSHRFLAISRYLELAATKVKPIHDLSHKAVPAGPNPLHN</sequence>
<comment type="caution">
    <text evidence="1">The sequence shown here is derived from an EMBL/GenBank/DDBJ whole genome shotgun (WGS) entry which is preliminary data.</text>
</comment>
<keyword evidence="2" id="KW-1185">Reference proteome</keyword>
<organism evidence="1 2">
    <name type="scientific">Pistacia atlantica</name>
    <dbReference type="NCBI Taxonomy" id="434234"/>
    <lineage>
        <taxon>Eukaryota</taxon>
        <taxon>Viridiplantae</taxon>
        <taxon>Streptophyta</taxon>
        <taxon>Embryophyta</taxon>
        <taxon>Tracheophyta</taxon>
        <taxon>Spermatophyta</taxon>
        <taxon>Magnoliopsida</taxon>
        <taxon>eudicotyledons</taxon>
        <taxon>Gunneridae</taxon>
        <taxon>Pentapetalae</taxon>
        <taxon>rosids</taxon>
        <taxon>malvids</taxon>
        <taxon>Sapindales</taxon>
        <taxon>Anacardiaceae</taxon>
        <taxon>Pistacia</taxon>
    </lineage>
</organism>
<gene>
    <name evidence="1" type="ORF">Patl1_20103</name>
</gene>
<evidence type="ECO:0000313" key="1">
    <source>
        <dbReference type="EMBL" id="KAJ0099991.1"/>
    </source>
</evidence>
<evidence type="ECO:0000313" key="2">
    <source>
        <dbReference type="Proteomes" id="UP001164250"/>
    </source>
</evidence>
<dbReference type="EMBL" id="CM047900">
    <property type="protein sequence ID" value="KAJ0099991.1"/>
    <property type="molecule type" value="Genomic_DNA"/>
</dbReference>
<proteinExistence type="predicted"/>
<protein>
    <submittedName>
        <fullName evidence="1">Uncharacterized protein</fullName>
    </submittedName>
</protein>
<reference evidence="2" key="1">
    <citation type="journal article" date="2023" name="G3 (Bethesda)">
        <title>Genome assembly and association tests identify interacting loci associated with vigor, precocity, and sex in interspecific pistachio rootstocks.</title>
        <authorList>
            <person name="Palmer W."/>
            <person name="Jacygrad E."/>
            <person name="Sagayaradj S."/>
            <person name="Cavanaugh K."/>
            <person name="Han R."/>
            <person name="Bertier L."/>
            <person name="Beede B."/>
            <person name="Kafkas S."/>
            <person name="Golino D."/>
            <person name="Preece J."/>
            <person name="Michelmore R."/>
        </authorList>
    </citation>
    <scope>NUCLEOTIDE SEQUENCE [LARGE SCALE GENOMIC DNA]</scope>
</reference>
<accession>A0ACC1BMD8</accession>
<name>A0ACC1BMD8_9ROSI</name>
<dbReference type="Proteomes" id="UP001164250">
    <property type="component" value="Chromosome 4"/>
</dbReference>